<sequence length="244" mass="27035">MDAMSLEEAAGLQSVSGKSFRDEVLDDLAIFETTFFRCEFVNCIFDGGRIGLSTFHDCQFIGCSFRDAKLQSCRFSGEEETQRCTWSRCDLSNAVLLKCDVSHNVFADCLGFMLRLEDCDAGEAQLKLDVQRQINHRHIMGGFSCVRTKLQDADLNGLNLESSTFEFCDLRGANLIGCNLSSASFAGSNLNGTRLTRAVLTGASIAHAQIDELDLTEALTTDDLTISRDQQEKVLAQFRIRVLN</sequence>
<organism evidence="1 2">
    <name type="scientific">Nitratireductor aquimarinus</name>
    <dbReference type="NCBI Taxonomy" id="889300"/>
    <lineage>
        <taxon>Bacteria</taxon>
        <taxon>Pseudomonadati</taxon>
        <taxon>Pseudomonadota</taxon>
        <taxon>Alphaproteobacteria</taxon>
        <taxon>Hyphomicrobiales</taxon>
        <taxon>Phyllobacteriaceae</taxon>
        <taxon>Nitratireductor</taxon>
    </lineage>
</organism>
<dbReference type="PANTHER" id="PTHR14136:SF17">
    <property type="entry name" value="BTB_POZ DOMAIN-CONTAINING PROTEIN KCTD9"/>
    <property type="match status" value="1"/>
</dbReference>
<dbReference type="PANTHER" id="PTHR14136">
    <property type="entry name" value="BTB_POZ DOMAIN-CONTAINING PROTEIN KCTD9"/>
    <property type="match status" value="1"/>
</dbReference>
<evidence type="ECO:0000313" key="1">
    <source>
        <dbReference type="EMBL" id="MDV6227366.1"/>
    </source>
</evidence>
<dbReference type="Proteomes" id="UP001185659">
    <property type="component" value="Unassembled WGS sequence"/>
</dbReference>
<evidence type="ECO:0000313" key="2">
    <source>
        <dbReference type="Proteomes" id="UP001185659"/>
    </source>
</evidence>
<dbReference type="Gene3D" id="2.160.20.80">
    <property type="entry name" value="E3 ubiquitin-protein ligase SopA"/>
    <property type="match status" value="1"/>
</dbReference>
<name>A0ABU4AMA2_9HYPH</name>
<dbReference type="InterPro" id="IPR001646">
    <property type="entry name" value="5peptide_repeat"/>
</dbReference>
<reference evidence="1 2" key="1">
    <citation type="submission" date="2023-10" db="EMBL/GenBank/DDBJ databases">
        <authorList>
            <person name="Venkata Ramana C."/>
            <person name="Sasikala C."/>
            <person name="Dhurka M."/>
        </authorList>
    </citation>
    <scope>NUCLEOTIDE SEQUENCE [LARGE SCALE GENOMIC DNA]</scope>
    <source>
        <strain evidence="1 2">KCTC 32151</strain>
    </source>
</reference>
<dbReference type="SUPFAM" id="SSF141571">
    <property type="entry name" value="Pentapeptide repeat-like"/>
    <property type="match status" value="1"/>
</dbReference>
<dbReference type="Pfam" id="PF00805">
    <property type="entry name" value="Pentapeptide"/>
    <property type="match status" value="2"/>
</dbReference>
<gene>
    <name evidence="1" type="ORF">R2G56_13795</name>
</gene>
<proteinExistence type="predicted"/>
<dbReference type="RefSeq" id="WP_317561650.1">
    <property type="nucleotide sequence ID" value="NZ_JAWLIP010000006.1"/>
</dbReference>
<protein>
    <submittedName>
        <fullName evidence="1">Pentapeptide repeat-containing protein</fullName>
    </submittedName>
</protein>
<keyword evidence="2" id="KW-1185">Reference proteome</keyword>
<comment type="caution">
    <text evidence="1">The sequence shown here is derived from an EMBL/GenBank/DDBJ whole genome shotgun (WGS) entry which is preliminary data.</text>
</comment>
<accession>A0ABU4AMA2</accession>
<dbReference type="InterPro" id="IPR051082">
    <property type="entry name" value="Pentapeptide-BTB/POZ_domain"/>
</dbReference>
<dbReference type="EMBL" id="JAWLIP010000006">
    <property type="protein sequence ID" value="MDV6227366.1"/>
    <property type="molecule type" value="Genomic_DNA"/>
</dbReference>